<protein>
    <submittedName>
        <fullName evidence="1">Uncharacterized protein</fullName>
    </submittedName>
</protein>
<name>A0A4Q2D0Q1_9AGAR</name>
<evidence type="ECO:0000313" key="1">
    <source>
        <dbReference type="EMBL" id="RXW12723.1"/>
    </source>
</evidence>
<feature type="non-terminal residue" evidence="1">
    <location>
        <position position="1"/>
    </location>
</feature>
<organism evidence="1 2">
    <name type="scientific">Candolleomyces aberdarensis</name>
    <dbReference type="NCBI Taxonomy" id="2316362"/>
    <lineage>
        <taxon>Eukaryota</taxon>
        <taxon>Fungi</taxon>
        <taxon>Dikarya</taxon>
        <taxon>Basidiomycota</taxon>
        <taxon>Agaricomycotina</taxon>
        <taxon>Agaricomycetes</taxon>
        <taxon>Agaricomycetidae</taxon>
        <taxon>Agaricales</taxon>
        <taxon>Agaricineae</taxon>
        <taxon>Psathyrellaceae</taxon>
        <taxon>Candolleomyces</taxon>
    </lineage>
</organism>
<keyword evidence="2" id="KW-1185">Reference proteome</keyword>
<accession>A0A4Q2D0Q1</accession>
<sequence length="119" mass="13731">LKMHWMLTDEYLQLTTQTLLNLAGGIELSLRHSITQIPIVHALDQFNSLQQTQLAPIVRELVEGPLTTTNFGSVRYKEETTIVDITTITQYLHGRQDYQFYKLRVLSYAGNIVFHLLKL</sequence>
<reference evidence="1 2" key="1">
    <citation type="submission" date="2019-01" db="EMBL/GenBank/DDBJ databases">
        <title>Draft genome sequence of Psathyrella aberdarensis IHI B618.</title>
        <authorList>
            <person name="Buettner E."/>
            <person name="Kellner H."/>
        </authorList>
    </citation>
    <scope>NUCLEOTIDE SEQUENCE [LARGE SCALE GENOMIC DNA]</scope>
    <source>
        <strain evidence="1 2">IHI B618</strain>
    </source>
</reference>
<gene>
    <name evidence="1" type="ORF">EST38_g13131</name>
</gene>
<dbReference type="EMBL" id="SDEE01001143">
    <property type="protein sequence ID" value="RXW12723.1"/>
    <property type="molecule type" value="Genomic_DNA"/>
</dbReference>
<proteinExistence type="predicted"/>
<dbReference type="Proteomes" id="UP000290288">
    <property type="component" value="Unassembled WGS sequence"/>
</dbReference>
<dbReference type="AlphaFoldDB" id="A0A4Q2D0Q1"/>
<comment type="caution">
    <text evidence="1">The sequence shown here is derived from an EMBL/GenBank/DDBJ whole genome shotgun (WGS) entry which is preliminary data.</text>
</comment>
<evidence type="ECO:0000313" key="2">
    <source>
        <dbReference type="Proteomes" id="UP000290288"/>
    </source>
</evidence>